<dbReference type="InterPro" id="IPR050126">
    <property type="entry name" value="Ap4A_hydrolase"/>
</dbReference>
<dbReference type="InterPro" id="IPR004843">
    <property type="entry name" value="Calcineurin-like_PHP"/>
</dbReference>
<gene>
    <name evidence="1" type="ORF">CCAX7_24760</name>
</gene>
<dbReference type="Proteomes" id="UP000287394">
    <property type="component" value="Chromosome"/>
</dbReference>
<proteinExistence type="predicted"/>
<evidence type="ECO:0000313" key="1">
    <source>
        <dbReference type="EMBL" id="BDI30425.1"/>
    </source>
</evidence>
<sequence>MTAALGYNAVGEHPEGRTLVFVGDLINRGPDTAGVLRFAIDRWRRKQAQMVMGNHDVILAKWLRGEAMEPGRTGLDETIRQIESQTDSAQFKDDIRALLADAPLYRILDGGQLIVAHAGIEEKMIGHEDDPEVQRFILYGDAIGKSPEGKTIRRDWAADYRGSAFIVYGHTPQERAEIRYNTVNVDTGAAHGGRLTALRWPEQTLVSVASNYHVAAPKDPA</sequence>
<dbReference type="GO" id="GO:0016791">
    <property type="term" value="F:phosphatase activity"/>
    <property type="evidence" value="ECO:0007669"/>
    <property type="project" value="TreeGrafter"/>
</dbReference>
<organism evidence="1 2">
    <name type="scientific">Capsulimonas corticalis</name>
    <dbReference type="NCBI Taxonomy" id="2219043"/>
    <lineage>
        <taxon>Bacteria</taxon>
        <taxon>Bacillati</taxon>
        <taxon>Armatimonadota</taxon>
        <taxon>Armatimonadia</taxon>
        <taxon>Capsulimonadales</taxon>
        <taxon>Capsulimonadaceae</taxon>
        <taxon>Capsulimonas</taxon>
    </lineage>
</organism>
<reference evidence="1 2" key="1">
    <citation type="journal article" date="2019" name="Int. J. Syst. Evol. Microbiol.">
        <title>Capsulimonas corticalis gen. nov., sp. nov., an aerobic capsulated bacterium, of a novel bacterial order, Capsulimonadales ord. nov., of the class Armatimonadia of the phylum Armatimonadetes.</title>
        <authorList>
            <person name="Li J."/>
            <person name="Kudo C."/>
            <person name="Tonouchi A."/>
        </authorList>
    </citation>
    <scope>NUCLEOTIDE SEQUENCE [LARGE SCALE GENOMIC DNA]</scope>
    <source>
        <strain evidence="1 2">AX-7</strain>
    </source>
</reference>
<dbReference type="InterPro" id="IPR029052">
    <property type="entry name" value="Metallo-depent_PP-like"/>
</dbReference>
<dbReference type="GO" id="GO:0005737">
    <property type="term" value="C:cytoplasm"/>
    <property type="evidence" value="ECO:0007669"/>
    <property type="project" value="TreeGrafter"/>
</dbReference>
<dbReference type="EMBL" id="AP025739">
    <property type="protein sequence ID" value="BDI30425.1"/>
    <property type="molecule type" value="Genomic_DNA"/>
</dbReference>
<dbReference type="PANTHER" id="PTHR42850">
    <property type="entry name" value="METALLOPHOSPHOESTERASE"/>
    <property type="match status" value="1"/>
</dbReference>
<evidence type="ECO:0000313" key="2">
    <source>
        <dbReference type="Proteomes" id="UP000287394"/>
    </source>
</evidence>
<dbReference type="Gene3D" id="3.60.21.10">
    <property type="match status" value="1"/>
</dbReference>
<dbReference type="PANTHER" id="PTHR42850:SF7">
    <property type="entry name" value="BIS(5'-NUCLEOSYL)-TETRAPHOSPHATASE PRPE [ASYMMETRICAL]"/>
    <property type="match status" value="1"/>
</dbReference>
<keyword evidence="2" id="KW-1185">Reference proteome</keyword>
<accession>A0A402CVJ2</accession>
<dbReference type="FunCoup" id="A0A402CVJ2">
    <property type="interactions" value="11"/>
</dbReference>
<name>A0A402CVJ2_9BACT</name>
<dbReference type="AlphaFoldDB" id="A0A402CVJ2"/>
<dbReference type="KEGG" id="ccot:CCAX7_24760"/>
<dbReference type="SUPFAM" id="SSF56300">
    <property type="entry name" value="Metallo-dependent phosphatases"/>
    <property type="match status" value="1"/>
</dbReference>
<protein>
    <submittedName>
        <fullName evidence="1">Uncharacterized protein</fullName>
    </submittedName>
</protein>
<dbReference type="Pfam" id="PF00149">
    <property type="entry name" value="Metallophos"/>
    <property type="match status" value="1"/>
</dbReference>